<evidence type="ECO:0000313" key="3">
    <source>
        <dbReference type="Proteomes" id="UP001164746"/>
    </source>
</evidence>
<organism evidence="2 3">
    <name type="scientific">Mya arenaria</name>
    <name type="common">Soft-shell clam</name>
    <dbReference type="NCBI Taxonomy" id="6604"/>
    <lineage>
        <taxon>Eukaryota</taxon>
        <taxon>Metazoa</taxon>
        <taxon>Spiralia</taxon>
        <taxon>Lophotrochozoa</taxon>
        <taxon>Mollusca</taxon>
        <taxon>Bivalvia</taxon>
        <taxon>Autobranchia</taxon>
        <taxon>Heteroconchia</taxon>
        <taxon>Euheterodonta</taxon>
        <taxon>Imparidentia</taxon>
        <taxon>Neoheterodontei</taxon>
        <taxon>Myida</taxon>
        <taxon>Myoidea</taxon>
        <taxon>Myidae</taxon>
        <taxon>Mya</taxon>
    </lineage>
</organism>
<evidence type="ECO:0000256" key="1">
    <source>
        <dbReference type="SAM" id="MobiDB-lite"/>
    </source>
</evidence>
<gene>
    <name evidence="2" type="ORF">MAR_028742</name>
</gene>
<protein>
    <submittedName>
        <fullName evidence="2">Uncharacterized protein</fullName>
    </submittedName>
</protein>
<dbReference type="EMBL" id="CP111013">
    <property type="protein sequence ID" value="WAQ96052.1"/>
    <property type="molecule type" value="Genomic_DNA"/>
</dbReference>
<evidence type="ECO:0000313" key="2">
    <source>
        <dbReference type="EMBL" id="WAQ96052.1"/>
    </source>
</evidence>
<sequence>MYIAKKLKRLCILCRRWEEGVSFLWEYKESIILLAKKKYNENMATGGGLVGKITLAEESVLEFLKDKPKLIGITGGIESGVREPVEDAASVADLVVQQAPMTENKHISGHQETASVQAIEHPSVSHAHPDESRVMQTNTKKRRRKCMDRIELTEELHGLEVCRAKKGIQLLDLKIAQQLFSMLLRKFISCDFSKKLFALGKMPAKPFQQLKDYNSS</sequence>
<reference evidence="2" key="1">
    <citation type="submission" date="2022-11" db="EMBL/GenBank/DDBJ databases">
        <title>Centuries of genome instability and evolution in soft-shell clam transmissible cancer (bioRxiv).</title>
        <authorList>
            <person name="Hart S.F.M."/>
            <person name="Yonemitsu M.A."/>
            <person name="Giersch R.M."/>
            <person name="Beal B.F."/>
            <person name="Arriagada G."/>
            <person name="Davis B.W."/>
            <person name="Ostrander E.A."/>
            <person name="Goff S.P."/>
            <person name="Metzger M.J."/>
        </authorList>
    </citation>
    <scope>NUCLEOTIDE SEQUENCE</scope>
    <source>
        <strain evidence="2">MELC-2E11</strain>
        <tissue evidence="2">Siphon/mantle</tissue>
    </source>
</reference>
<accession>A0ABY7DEH2</accession>
<keyword evidence="3" id="KW-1185">Reference proteome</keyword>
<proteinExistence type="predicted"/>
<name>A0ABY7DEH2_MYAAR</name>
<dbReference type="Proteomes" id="UP001164746">
    <property type="component" value="Chromosome 2"/>
</dbReference>
<feature type="region of interest" description="Disordered" evidence="1">
    <location>
        <begin position="123"/>
        <end position="142"/>
    </location>
</feature>